<reference evidence="2 3" key="1">
    <citation type="submission" date="2015-04" db="EMBL/GenBank/DDBJ databases">
        <title>Lasius niger genome sequencing.</title>
        <authorList>
            <person name="Konorov E.A."/>
            <person name="Nikitin M.A."/>
            <person name="Kirill M.V."/>
            <person name="Chang P."/>
        </authorList>
    </citation>
    <scope>NUCLEOTIDE SEQUENCE [LARGE SCALE GENOMIC DNA]</scope>
    <source>
        <tissue evidence="2">Whole</tissue>
    </source>
</reference>
<gene>
    <name evidence="2" type="ORF">RF55_16162</name>
</gene>
<accession>A0A0J7K4F1</accession>
<dbReference type="PaxDb" id="67767-A0A0J7K4F1"/>
<dbReference type="OrthoDB" id="7554976at2759"/>
<feature type="domain" description="DUF4817" evidence="1">
    <location>
        <begin position="5"/>
        <end position="57"/>
    </location>
</feature>
<name>A0A0J7K4F1_LASNI</name>
<dbReference type="Pfam" id="PF16087">
    <property type="entry name" value="DUF4817"/>
    <property type="match status" value="1"/>
</dbReference>
<evidence type="ECO:0000313" key="2">
    <source>
        <dbReference type="EMBL" id="KMQ85353.1"/>
    </source>
</evidence>
<dbReference type="EMBL" id="LBMM01014057">
    <property type="protein sequence ID" value="KMQ85353.1"/>
    <property type="molecule type" value="Genomic_DNA"/>
</dbReference>
<keyword evidence="3" id="KW-1185">Reference proteome</keyword>
<sequence length="77" mass="9037">MPAFSFEELADIHFMYGRANGNSFEARRLYSETFPNRRVPDSRTFIRSHQHLKENGKFKLPKINAGANRIRIPEVEE</sequence>
<dbReference type="AlphaFoldDB" id="A0A0J7K4F1"/>
<organism evidence="2 3">
    <name type="scientific">Lasius niger</name>
    <name type="common">Black garden ant</name>
    <dbReference type="NCBI Taxonomy" id="67767"/>
    <lineage>
        <taxon>Eukaryota</taxon>
        <taxon>Metazoa</taxon>
        <taxon>Ecdysozoa</taxon>
        <taxon>Arthropoda</taxon>
        <taxon>Hexapoda</taxon>
        <taxon>Insecta</taxon>
        <taxon>Pterygota</taxon>
        <taxon>Neoptera</taxon>
        <taxon>Endopterygota</taxon>
        <taxon>Hymenoptera</taxon>
        <taxon>Apocrita</taxon>
        <taxon>Aculeata</taxon>
        <taxon>Formicoidea</taxon>
        <taxon>Formicidae</taxon>
        <taxon>Formicinae</taxon>
        <taxon>Lasius</taxon>
        <taxon>Lasius</taxon>
    </lineage>
</organism>
<dbReference type="Proteomes" id="UP000036403">
    <property type="component" value="Unassembled WGS sequence"/>
</dbReference>
<dbReference type="InterPro" id="IPR032135">
    <property type="entry name" value="DUF4817"/>
</dbReference>
<protein>
    <recommendedName>
        <fullName evidence="1">DUF4817 domain-containing protein</fullName>
    </recommendedName>
</protein>
<proteinExistence type="predicted"/>
<comment type="caution">
    <text evidence="2">The sequence shown here is derived from an EMBL/GenBank/DDBJ whole genome shotgun (WGS) entry which is preliminary data.</text>
</comment>
<evidence type="ECO:0000259" key="1">
    <source>
        <dbReference type="Pfam" id="PF16087"/>
    </source>
</evidence>
<evidence type="ECO:0000313" key="3">
    <source>
        <dbReference type="Proteomes" id="UP000036403"/>
    </source>
</evidence>